<evidence type="ECO:0000313" key="1">
    <source>
        <dbReference type="EMBL" id="KTC95668.1"/>
    </source>
</evidence>
<keyword evidence="2" id="KW-1185">Reference proteome</keyword>
<name>A0A0W0TJ91_9GAMM</name>
<proteinExistence type="predicted"/>
<evidence type="ECO:0000313" key="2">
    <source>
        <dbReference type="Proteomes" id="UP000054698"/>
    </source>
</evidence>
<dbReference type="EMBL" id="LNYB01000084">
    <property type="protein sequence ID" value="KTC95668.1"/>
    <property type="molecule type" value="Genomic_DNA"/>
</dbReference>
<dbReference type="AlphaFoldDB" id="A0A0W0TJ91"/>
<gene>
    <name evidence="1" type="ORF">Lfee_2419</name>
</gene>
<protein>
    <submittedName>
        <fullName evidence="1">Uncharacterized protein</fullName>
    </submittedName>
</protein>
<reference evidence="1 2" key="1">
    <citation type="submission" date="2015-11" db="EMBL/GenBank/DDBJ databases">
        <title>Genomic analysis of 38 Legionella species identifies large and diverse effector repertoires.</title>
        <authorList>
            <person name="Burstein D."/>
            <person name="Amaro F."/>
            <person name="Zusman T."/>
            <person name="Lifshitz Z."/>
            <person name="Cohen O."/>
            <person name="Gilbert J.A."/>
            <person name="Pupko T."/>
            <person name="Shuman H.A."/>
            <person name="Segal G."/>
        </authorList>
    </citation>
    <scope>NUCLEOTIDE SEQUENCE [LARGE SCALE GENOMIC DNA]</scope>
    <source>
        <strain evidence="1 2">WO-44C</strain>
    </source>
</reference>
<dbReference type="Proteomes" id="UP000054698">
    <property type="component" value="Unassembled WGS sequence"/>
</dbReference>
<comment type="caution">
    <text evidence="1">The sequence shown here is derived from an EMBL/GenBank/DDBJ whole genome shotgun (WGS) entry which is preliminary data.</text>
</comment>
<sequence length="144" mass="16704">TNVGLDWFRKVQSSHGVILYSSTRRRQEPKNYAHTPLTTELARQSWSMTNSFVAFIPSNIYKTGNYNAISIVHRIVWNRIINYAQPLQQRMGKNNYLAKVIVKLRSATSVADSLPMLLFTIILQYYLSSSRNMKLRAMKERCLC</sequence>
<accession>A0A0W0TJ91</accession>
<feature type="non-terminal residue" evidence="1">
    <location>
        <position position="1"/>
    </location>
</feature>
<organism evidence="1 2">
    <name type="scientific">Legionella feeleii</name>
    <dbReference type="NCBI Taxonomy" id="453"/>
    <lineage>
        <taxon>Bacteria</taxon>
        <taxon>Pseudomonadati</taxon>
        <taxon>Pseudomonadota</taxon>
        <taxon>Gammaproteobacteria</taxon>
        <taxon>Legionellales</taxon>
        <taxon>Legionellaceae</taxon>
        <taxon>Legionella</taxon>
    </lineage>
</organism>